<evidence type="ECO:0000313" key="1">
    <source>
        <dbReference type="EMBL" id="KAL2318570.1"/>
    </source>
</evidence>
<dbReference type="EMBL" id="JBGMDY010000011">
    <property type="protein sequence ID" value="KAL2318570.1"/>
    <property type="molecule type" value="Genomic_DNA"/>
</dbReference>
<organism evidence="1 2">
    <name type="scientific">Flemingia macrophylla</name>
    <dbReference type="NCBI Taxonomy" id="520843"/>
    <lineage>
        <taxon>Eukaryota</taxon>
        <taxon>Viridiplantae</taxon>
        <taxon>Streptophyta</taxon>
        <taxon>Embryophyta</taxon>
        <taxon>Tracheophyta</taxon>
        <taxon>Spermatophyta</taxon>
        <taxon>Magnoliopsida</taxon>
        <taxon>eudicotyledons</taxon>
        <taxon>Gunneridae</taxon>
        <taxon>Pentapetalae</taxon>
        <taxon>rosids</taxon>
        <taxon>fabids</taxon>
        <taxon>Fabales</taxon>
        <taxon>Fabaceae</taxon>
        <taxon>Papilionoideae</taxon>
        <taxon>50 kb inversion clade</taxon>
        <taxon>NPAAA clade</taxon>
        <taxon>indigoferoid/millettioid clade</taxon>
        <taxon>Phaseoleae</taxon>
        <taxon>Flemingia</taxon>
    </lineage>
</organism>
<accession>A0ABD1L4W8</accession>
<evidence type="ECO:0008006" key="3">
    <source>
        <dbReference type="Google" id="ProtNLM"/>
    </source>
</evidence>
<dbReference type="AlphaFoldDB" id="A0ABD1L4W8"/>
<name>A0ABD1L4W8_9FABA</name>
<evidence type="ECO:0000313" key="2">
    <source>
        <dbReference type="Proteomes" id="UP001603857"/>
    </source>
</evidence>
<comment type="caution">
    <text evidence="1">The sequence shown here is derived from an EMBL/GenBank/DDBJ whole genome shotgun (WGS) entry which is preliminary data.</text>
</comment>
<reference evidence="1 2" key="1">
    <citation type="submission" date="2024-08" db="EMBL/GenBank/DDBJ databases">
        <title>Insights into the chromosomal genome structure of Flemingia macrophylla.</title>
        <authorList>
            <person name="Ding Y."/>
            <person name="Zhao Y."/>
            <person name="Bi W."/>
            <person name="Wu M."/>
            <person name="Zhao G."/>
            <person name="Gong Y."/>
            <person name="Li W."/>
            <person name="Zhang P."/>
        </authorList>
    </citation>
    <scope>NUCLEOTIDE SEQUENCE [LARGE SCALE GENOMIC DNA]</scope>
    <source>
        <strain evidence="1">DYQJB</strain>
        <tissue evidence="1">Leaf</tissue>
    </source>
</reference>
<keyword evidence="2" id="KW-1185">Reference proteome</keyword>
<gene>
    <name evidence="1" type="ORF">Fmac_032446</name>
</gene>
<dbReference type="PANTHER" id="PTHR35117">
    <property type="entry name" value="MYOSIN-M HEAVY PROTEIN"/>
    <property type="match status" value="1"/>
</dbReference>
<dbReference type="PANTHER" id="PTHR35117:SF1">
    <property type="entry name" value="MYOSIN-M HEAVY PROTEIN"/>
    <property type="match status" value="1"/>
</dbReference>
<dbReference type="Proteomes" id="UP001603857">
    <property type="component" value="Unassembled WGS sequence"/>
</dbReference>
<sequence>MTNSRNLQRSKISPCQVAIHVQRYLILNNFTNSASHFRQEAGTLIAEAMGVPSSVLCLGQMLDEYALLKEQKVFLDQEWATLTQEKINFEMMVQNFMSKYSISQMSQAPMMITNCARVPQPCVSIVATGLSPTMDSTVAATYNVDPTPALIPIEEVAVNPTQKIGHGDYCTSPVTDEPGMVDPAKGVLDSFRSDFD</sequence>
<protein>
    <recommendedName>
        <fullName evidence="3">LisH domain-containing protein</fullName>
    </recommendedName>
</protein>
<proteinExistence type="predicted"/>